<comment type="similarity">
    <text evidence="1">Belongs to the thioredoxin family. DsbA subfamily.</text>
</comment>
<keyword evidence="2" id="KW-0732">Signal</keyword>
<accession>A0A0F0LDD3</accession>
<dbReference type="Gene3D" id="3.40.30.10">
    <property type="entry name" value="Glutaredoxin"/>
    <property type="match status" value="1"/>
</dbReference>
<dbReference type="RefSeq" id="WP_045278976.1">
    <property type="nucleotide sequence ID" value="NZ_JYIW01000023.1"/>
</dbReference>
<proteinExistence type="inferred from homology"/>
<keyword evidence="6" id="KW-1133">Transmembrane helix</keyword>
<gene>
    <name evidence="8" type="ORF">RS83_01588</name>
</gene>
<feature type="transmembrane region" description="Helical" evidence="6">
    <location>
        <begin position="7"/>
        <end position="28"/>
    </location>
</feature>
<evidence type="ECO:0000256" key="2">
    <source>
        <dbReference type="ARBA" id="ARBA00022729"/>
    </source>
</evidence>
<comment type="caution">
    <text evidence="8">The sequence shown here is derived from an EMBL/GenBank/DDBJ whole genome shotgun (WGS) entry which is preliminary data.</text>
</comment>
<feature type="domain" description="Thioredoxin" evidence="7">
    <location>
        <begin position="26"/>
        <end position="168"/>
    </location>
</feature>
<evidence type="ECO:0000256" key="4">
    <source>
        <dbReference type="ARBA" id="ARBA00023157"/>
    </source>
</evidence>
<keyword evidence="6" id="KW-0472">Membrane</keyword>
<evidence type="ECO:0000256" key="1">
    <source>
        <dbReference type="ARBA" id="ARBA00005791"/>
    </source>
</evidence>
<reference evidence="8 9" key="1">
    <citation type="submission" date="2015-02" db="EMBL/GenBank/DDBJ databases">
        <title>Draft genome sequences of ten Microbacterium spp. with emphasis on heavy metal contaminated environments.</title>
        <authorList>
            <person name="Corretto E."/>
        </authorList>
    </citation>
    <scope>NUCLEOTIDE SEQUENCE [LARGE SCALE GENOMIC DNA]</scope>
    <source>
        <strain evidence="8 9">BEL4b</strain>
    </source>
</reference>
<sequence>MKSSVKAVLVTVALAVVLLIIALVFVLINQNQAAAPETGTADGPQVVRENSHVLDDGGEGAVTVVEFLDFECEACGAFYPLVEDLRGKFDGEITYVIRYFPLPGHLNSKNAAIAAEAAAQQGRLEDMYHRLFETQPQWGEAQESRADLFRGFAEELGLDMAAFDDAVADPATAERVQFDLDEGEQLGVSSTPSFFIDGEPVVLETWTDLEDSIEAAVNGAE</sequence>
<keyword evidence="6" id="KW-0812">Transmembrane</keyword>
<dbReference type="PROSITE" id="PS51352">
    <property type="entry name" value="THIOREDOXIN_2"/>
    <property type="match status" value="1"/>
</dbReference>
<name>A0A0F0LDD3_9MICO</name>
<keyword evidence="3" id="KW-0560">Oxidoreductase</keyword>
<dbReference type="InterPro" id="IPR013766">
    <property type="entry name" value="Thioredoxin_domain"/>
</dbReference>
<dbReference type="PATRIC" id="fig|82380.11.peg.1628"/>
<dbReference type="Proteomes" id="UP000033640">
    <property type="component" value="Unassembled WGS sequence"/>
</dbReference>
<evidence type="ECO:0000256" key="6">
    <source>
        <dbReference type="SAM" id="Phobius"/>
    </source>
</evidence>
<dbReference type="Pfam" id="PF13462">
    <property type="entry name" value="Thioredoxin_4"/>
    <property type="match status" value="1"/>
</dbReference>
<dbReference type="SUPFAM" id="SSF52833">
    <property type="entry name" value="Thioredoxin-like"/>
    <property type="match status" value="1"/>
</dbReference>
<keyword evidence="5" id="KW-0676">Redox-active center</keyword>
<protein>
    <submittedName>
        <fullName evidence="8">DSBA-like thioredoxin domain protein</fullName>
    </submittedName>
</protein>
<dbReference type="OrthoDB" id="117402at2"/>
<dbReference type="AlphaFoldDB" id="A0A0F0LDD3"/>
<dbReference type="PANTHER" id="PTHR13887">
    <property type="entry name" value="GLUTATHIONE S-TRANSFERASE KAPPA"/>
    <property type="match status" value="1"/>
</dbReference>
<dbReference type="EMBL" id="JYIW01000023">
    <property type="protein sequence ID" value="KJL29571.1"/>
    <property type="molecule type" value="Genomic_DNA"/>
</dbReference>
<dbReference type="InterPro" id="IPR012336">
    <property type="entry name" value="Thioredoxin-like_fold"/>
</dbReference>
<evidence type="ECO:0000313" key="9">
    <source>
        <dbReference type="Proteomes" id="UP000033640"/>
    </source>
</evidence>
<evidence type="ECO:0000256" key="3">
    <source>
        <dbReference type="ARBA" id="ARBA00023002"/>
    </source>
</evidence>
<evidence type="ECO:0000256" key="5">
    <source>
        <dbReference type="ARBA" id="ARBA00023284"/>
    </source>
</evidence>
<evidence type="ECO:0000259" key="7">
    <source>
        <dbReference type="PROSITE" id="PS51352"/>
    </source>
</evidence>
<dbReference type="InterPro" id="IPR036249">
    <property type="entry name" value="Thioredoxin-like_sf"/>
</dbReference>
<dbReference type="PANTHER" id="PTHR13887:SF14">
    <property type="entry name" value="DISULFIDE BOND FORMATION PROTEIN D"/>
    <property type="match status" value="1"/>
</dbReference>
<evidence type="ECO:0000313" key="8">
    <source>
        <dbReference type="EMBL" id="KJL29571.1"/>
    </source>
</evidence>
<organism evidence="8 9">
    <name type="scientific">Microbacterium oxydans</name>
    <dbReference type="NCBI Taxonomy" id="82380"/>
    <lineage>
        <taxon>Bacteria</taxon>
        <taxon>Bacillati</taxon>
        <taxon>Actinomycetota</taxon>
        <taxon>Actinomycetes</taxon>
        <taxon>Micrococcales</taxon>
        <taxon>Microbacteriaceae</taxon>
        <taxon>Microbacterium</taxon>
    </lineage>
</organism>
<dbReference type="GO" id="GO:0016491">
    <property type="term" value="F:oxidoreductase activity"/>
    <property type="evidence" value="ECO:0007669"/>
    <property type="project" value="UniProtKB-KW"/>
</dbReference>
<keyword evidence="4" id="KW-1015">Disulfide bond</keyword>